<dbReference type="Proteomes" id="UP000288805">
    <property type="component" value="Unassembled WGS sequence"/>
</dbReference>
<gene>
    <name evidence="2" type="ORF">CK203_083359</name>
</gene>
<proteinExistence type="predicted"/>
<organism evidence="2 3">
    <name type="scientific">Vitis vinifera</name>
    <name type="common">Grape</name>
    <dbReference type="NCBI Taxonomy" id="29760"/>
    <lineage>
        <taxon>Eukaryota</taxon>
        <taxon>Viridiplantae</taxon>
        <taxon>Streptophyta</taxon>
        <taxon>Embryophyta</taxon>
        <taxon>Tracheophyta</taxon>
        <taxon>Spermatophyta</taxon>
        <taxon>Magnoliopsida</taxon>
        <taxon>eudicotyledons</taxon>
        <taxon>Gunneridae</taxon>
        <taxon>Pentapetalae</taxon>
        <taxon>rosids</taxon>
        <taxon>Vitales</taxon>
        <taxon>Vitaceae</taxon>
        <taxon>Viteae</taxon>
        <taxon>Vitis</taxon>
    </lineage>
</organism>
<evidence type="ECO:0000313" key="3">
    <source>
        <dbReference type="Proteomes" id="UP000288805"/>
    </source>
</evidence>
<feature type="region of interest" description="Disordered" evidence="1">
    <location>
        <begin position="16"/>
        <end position="39"/>
    </location>
</feature>
<dbReference type="AlphaFoldDB" id="A0A438BVY8"/>
<feature type="compositionally biased region" description="Basic and acidic residues" evidence="1">
    <location>
        <begin position="17"/>
        <end position="28"/>
    </location>
</feature>
<comment type="caution">
    <text evidence="2">The sequence shown here is derived from an EMBL/GenBank/DDBJ whole genome shotgun (WGS) entry which is preliminary data.</text>
</comment>
<sequence length="113" mass="12702">MKRLVEEVTRLGGDVSSRAEKRVGKEVENGSGRELGNRSHGPVIWEWALTNGRASRSSPLDPIVGLKELKRASGPAVANGYLAQNQKKRQRRMMDQKQAHRQGDRLQNWATTR</sequence>
<feature type="region of interest" description="Disordered" evidence="1">
    <location>
        <begin position="83"/>
        <end position="113"/>
    </location>
</feature>
<evidence type="ECO:0000256" key="1">
    <source>
        <dbReference type="SAM" id="MobiDB-lite"/>
    </source>
</evidence>
<evidence type="ECO:0000313" key="2">
    <source>
        <dbReference type="EMBL" id="RVW15146.1"/>
    </source>
</evidence>
<name>A0A438BVY8_VITVI</name>
<protein>
    <submittedName>
        <fullName evidence="2">Uncharacterized protein</fullName>
    </submittedName>
</protein>
<feature type="compositionally biased region" description="Basic and acidic residues" evidence="1">
    <location>
        <begin position="92"/>
        <end position="104"/>
    </location>
</feature>
<dbReference type="EMBL" id="QGNW01002605">
    <property type="protein sequence ID" value="RVW15146.1"/>
    <property type="molecule type" value="Genomic_DNA"/>
</dbReference>
<reference evidence="2 3" key="1">
    <citation type="journal article" date="2018" name="PLoS Genet.">
        <title>Population sequencing reveals clonal diversity and ancestral inbreeding in the grapevine cultivar Chardonnay.</title>
        <authorList>
            <person name="Roach M.J."/>
            <person name="Johnson D.L."/>
            <person name="Bohlmann J."/>
            <person name="van Vuuren H.J."/>
            <person name="Jones S.J."/>
            <person name="Pretorius I.S."/>
            <person name="Schmidt S.A."/>
            <person name="Borneman A.R."/>
        </authorList>
    </citation>
    <scope>NUCLEOTIDE SEQUENCE [LARGE SCALE GENOMIC DNA]</scope>
    <source>
        <strain evidence="3">cv. Chardonnay</strain>
        <tissue evidence="2">Leaf</tissue>
    </source>
</reference>
<accession>A0A438BVY8</accession>